<feature type="region of interest" description="Disordered" evidence="1">
    <location>
        <begin position="40"/>
        <end position="60"/>
    </location>
</feature>
<evidence type="ECO:0000313" key="2">
    <source>
        <dbReference type="EMBL" id="KAF2881025.1"/>
    </source>
</evidence>
<dbReference type="Proteomes" id="UP000801492">
    <property type="component" value="Unassembled WGS sequence"/>
</dbReference>
<accession>A0A8K0FWC1</accession>
<dbReference type="AlphaFoldDB" id="A0A8K0FWC1"/>
<evidence type="ECO:0000313" key="3">
    <source>
        <dbReference type="Proteomes" id="UP000801492"/>
    </source>
</evidence>
<gene>
    <name evidence="2" type="ORF">ILUMI_25149</name>
</gene>
<name>A0A8K0FWC1_IGNLU</name>
<protein>
    <submittedName>
        <fullName evidence="2">Uncharacterized protein</fullName>
    </submittedName>
</protein>
<comment type="caution">
    <text evidence="2">The sequence shown here is derived from an EMBL/GenBank/DDBJ whole genome shotgun (WGS) entry which is preliminary data.</text>
</comment>
<keyword evidence="3" id="KW-1185">Reference proteome</keyword>
<evidence type="ECO:0000256" key="1">
    <source>
        <dbReference type="SAM" id="MobiDB-lite"/>
    </source>
</evidence>
<proteinExistence type="predicted"/>
<sequence>MVSNTKLNITEFRRQLVNESLINEEPKETKLLESVTAQHSYLSSSKSDVDDPITNDNSKGEVDAENTFLLLQENKETGYLEEIKENIKQETFLPVKS</sequence>
<dbReference type="EMBL" id="VTPC01090875">
    <property type="protein sequence ID" value="KAF2881025.1"/>
    <property type="molecule type" value="Genomic_DNA"/>
</dbReference>
<organism evidence="2 3">
    <name type="scientific">Ignelater luminosus</name>
    <name type="common">Cucubano</name>
    <name type="synonym">Pyrophorus luminosus</name>
    <dbReference type="NCBI Taxonomy" id="2038154"/>
    <lineage>
        <taxon>Eukaryota</taxon>
        <taxon>Metazoa</taxon>
        <taxon>Ecdysozoa</taxon>
        <taxon>Arthropoda</taxon>
        <taxon>Hexapoda</taxon>
        <taxon>Insecta</taxon>
        <taxon>Pterygota</taxon>
        <taxon>Neoptera</taxon>
        <taxon>Endopterygota</taxon>
        <taxon>Coleoptera</taxon>
        <taxon>Polyphaga</taxon>
        <taxon>Elateriformia</taxon>
        <taxon>Elateroidea</taxon>
        <taxon>Elateridae</taxon>
        <taxon>Agrypninae</taxon>
        <taxon>Pyrophorini</taxon>
        <taxon>Ignelater</taxon>
    </lineage>
</organism>
<reference evidence="2" key="1">
    <citation type="submission" date="2019-08" db="EMBL/GenBank/DDBJ databases">
        <title>The genome of the North American firefly Photinus pyralis.</title>
        <authorList>
            <consortium name="Photinus pyralis genome working group"/>
            <person name="Fallon T.R."/>
            <person name="Sander Lower S.E."/>
            <person name="Weng J.-K."/>
        </authorList>
    </citation>
    <scope>NUCLEOTIDE SEQUENCE</scope>
    <source>
        <strain evidence="2">TRF0915ILg1</strain>
        <tissue evidence="2">Whole body</tissue>
    </source>
</reference>